<name>A0A5B7EJ52_PORTR</name>
<dbReference type="Proteomes" id="UP000324222">
    <property type="component" value="Unassembled WGS sequence"/>
</dbReference>
<feature type="compositionally biased region" description="Polar residues" evidence="1">
    <location>
        <begin position="12"/>
        <end position="33"/>
    </location>
</feature>
<protein>
    <submittedName>
        <fullName evidence="2">Uncharacterized protein</fullName>
    </submittedName>
</protein>
<gene>
    <name evidence="2" type="ORF">E2C01_026795</name>
</gene>
<accession>A0A5B7EJ52</accession>
<evidence type="ECO:0000313" key="3">
    <source>
        <dbReference type="Proteomes" id="UP000324222"/>
    </source>
</evidence>
<evidence type="ECO:0000313" key="2">
    <source>
        <dbReference type="EMBL" id="MPC33445.1"/>
    </source>
</evidence>
<feature type="region of interest" description="Disordered" evidence="1">
    <location>
        <begin position="1"/>
        <end position="33"/>
    </location>
</feature>
<dbReference type="AlphaFoldDB" id="A0A5B7EJ52"/>
<evidence type="ECO:0000256" key="1">
    <source>
        <dbReference type="SAM" id="MobiDB-lite"/>
    </source>
</evidence>
<reference evidence="2 3" key="1">
    <citation type="submission" date="2019-05" db="EMBL/GenBank/DDBJ databases">
        <title>Another draft genome of Portunus trituberculatus and its Hox gene families provides insights of decapod evolution.</title>
        <authorList>
            <person name="Jeong J.-H."/>
            <person name="Song I."/>
            <person name="Kim S."/>
            <person name="Choi T."/>
            <person name="Kim D."/>
            <person name="Ryu S."/>
            <person name="Kim W."/>
        </authorList>
    </citation>
    <scope>NUCLEOTIDE SEQUENCE [LARGE SCALE GENOMIC DNA]</scope>
    <source>
        <tissue evidence="2">Muscle</tissue>
    </source>
</reference>
<comment type="caution">
    <text evidence="2">The sequence shown here is derived from an EMBL/GenBank/DDBJ whole genome shotgun (WGS) entry which is preliminary data.</text>
</comment>
<organism evidence="2 3">
    <name type="scientific">Portunus trituberculatus</name>
    <name type="common">Swimming crab</name>
    <name type="synonym">Neptunus trituberculatus</name>
    <dbReference type="NCBI Taxonomy" id="210409"/>
    <lineage>
        <taxon>Eukaryota</taxon>
        <taxon>Metazoa</taxon>
        <taxon>Ecdysozoa</taxon>
        <taxon>Arthropoda</taxon>
        <taxon>Crustacea</taxon>
        <taxon>Multicrustacea</taxon>
        <taxon>Malacostraca</taxon>
        <taxon>Eumalacostraca</taxon>
        <taxon>Eucarida</taxon>
        <taxon>Decapoda</taxon>
        <taxon>Pleocyemata</taxon>
        <taxon>Brachyura</taxon>
        <taxon>Eubrachyura</taxon>
        <taxon>Portunoidea</taxon>
        <taxon>Portunidae</taxon>
        <taxon>Portuninae</taxon>
        <taxon>Portunus</taxon>
    </lineage>
</organism>
<dbReference type="EMBL" id="VSRR010002836">
    <property type="protein sequence ID" value="MPC33445.1"/>
    <property type="molecule type" value="Genomic_DNA"/>
</dbReference>
<proteinExistence type="predicted"/>
<keyword evidence="3" id="KW-1185">Reference proteome</keyword>
<sequence length="160" mass="17406">MQNGPYADQPARHNTSHPVPLLSTHTRNQTETIGNKHPCKKIIIIKQTRKNKTIDTSAASKYILTAAIHHKTSIHIKNSSALHLLQATQREGSARNEVLAPACPCRHSCASCLPLTRAHTPKVVVSLPSHAEKAATAPGCLQNIQRSRSELEPHLCSGIV</sequence>